<comment type="cofactor">
    <cofactor evidence="1">
        <name>Co(2+)</name>
        <dbReference type="ChEBI" id="CHEBI:48828"/>
    </cofactor>
</comment>
<dbReference type="Pfam" id="PF02779">
    <property type="entry name" value="Transket_pyr"/>
    <property type="match status" value="1"/>
</dbReference>
<dbReference type="Gene3D" id="3.40.50.920">
    <property type="match status" value="1"/>
</dbReference>
<evidence type="ECO:0000313" key="18">
    <source>
        <dbReference type="Proteomes" id="UP000327013"/>
    </source>
</evidence>
<feature type="binding site" evidence="12">
    <location>
        <position position="89"/>
    </location>
    <ligand>
        <name>substrate</name>
    </ligand>
</feature>
<dbReference type="GO" id="GO:0009570">
    <property type="term" value="C:chloroplast stroma"/>
    <property type="evidence" value="ECO:0007669"/>
    <property type="project" value="UniProtKB-ARBA"/>
</dbReference>
<dbReference type="SUPFAM" id="SSF52518">
    <property type="entry name" value="Thiamin diphosphate-binding fold (THDP-binding)"/>
    <property type="match status" value="2"/>
</dbReference>
<feature type="binding site" evidence="12">
    <location>
        <position position="576"/>
    </location>
    <ligand>
        <name>substrate</name>
    </ligand>
</feature>
<feature type="binding site" evidence="13">
    <location>
        <begin position="169"/>
        <end position="171"/>
    </location>
    <ligand>
        <name>thiamine diphosphate</name>
        <dbReference type="ChEBI" id="CHEBI:58937"/>
    </ligand>
</feature>
<evidence type="ECO:0000256" key="7">
    <source>
        <dbReference type="ARBA" id="ARBA00022842"/>
    </source>
</evidence>
<dbReference type="GO" id="GO:0006098">
    <property type="term" value="P:pentose-phosphate shunt"/>
    <property type="evidence" value="ECO:0007669"/>
    <property type="project" value="TreeGrafter"/>
</dbReference>
<dbReference type="OrthoDB" id="10267175at2759"/>
<evidence type="ECO:0000256" key="11">
    <source>
        <dbReference type="PIRSR" id="PIRSR605478-1"/>
    </source>
</evidence>
<feature type="binding site" evidence="12">
    <location>
        <position position="529"/>
    </location>
    <ligand>
        <name>substrate</name>
    </ligand>
</feature>
<keyword evidence="6 14" id="KW-0479">Metal-binding</keyword>
<comment type="cofactor">
    <cofactor evidence="14">
        <name>Mg(2+)</name>
        <dbReference type="ChEBI" id="CHEBI:18420"/>
    </cofactor>
    <text evidence="14">Binds 1 Mg(2+) ion per subunit. Can also utilize other divalent metal cations, such as Ca(2+), Mn(2+) and Co(2+).</text>
</comment>
<feature type="binding site" evidence="12">
    <location>
        <position position="438"/>
    </location>
    <ligand>
        <name>substrate</name>
    </ligand>
</feature>
<dbReference type="InterPro" id="IPR005474">
    <property type="entry name" value="Transketolase_N"/>
</dbReference>
<dbReference type="SMART" id="SM00861">
    <property type="entry name" value="Transket_pyr"/>
    <property type="match status" value="1"/>
</dbReference>
<feature type="binding site" evidence="13">
    <location>
        <position position="129"/>
    </location>
    <ligand>
        <name>thiamine diphosphate</name>
        <dbReference type="ChEBI" id="CHEBI:58937"/>
    </ligand>
</feature>
<evidence type="ECO:0000256" key="15">
    <source>
        <dbReference type="PIRSR" id="PIRSR605478-5"/>
    </source>
</evidence>
<feature type="binding site" evidence="13">
    <location>
        <position position="240"/>
    </location>
    <ligand>
        <name>thiamine diphosphate</name>
        <dbReference type="ChEBI" id="CHEBI:58937"/>
    </ligand>
</feature>
<dbReference type="CDD" id="cd07033">
    <property type="entry name" value="TPP_PYR_DXS_TK_like"/>
    <property type="match status" value="1"/>
</dbReference>
<keyword evidence="18" id="KW-1185">Reference proteome</keyword>
<comment type="similarity">
    <text evidence="2">Belongs to the transketolase family.</text>
</comment>
<evidence type="ECO:0000256" key="14">
    <source>
        <dbReference type="PIRSR" id="PIRSR605478-4"/>
    </source>
</evidence>
<evidence type="ECO:0000313" key="17">
    <source>
        <dbReference type="EMBL" id="KAE7996999.1"/>
    </source>
</evidence>
<dbReference type="CDD" id="cd02012">
    <property type="entry name" value="TPP_TK"/>
    <property type="match status" value="1"/>
</dbReference>
<dbReference type="GO" id="GO:0046872">
    <property type="term" value="F:metal ion binding"/>
    <property type="evidence" value="ECO:0007669"/>
    <property type="project" value="UniProtKB-KW"/>
</dbReference>
<comment type="subunit">
    <text evidence="3">Homodimer.</text>
</comment>
<feature type="binding site" evidence="12">
    <location>
        <position position="411"/>
    </location>
    <ligand>
        <name>substrate</name>
    </ligand>
</feature>
<dbReference type="NCBIfam" id="TIGR00232">
    <property type="entry name" value="tktlase_bact"/>
    <property type="match status" value="1"/>
</dbReference>
<dbReference type="PROSITE" id="PS00802">
    <property type="entry name" value="TRANSKETOLASE_2"/>
    <property type="match status" value="1"/>
</dbReference>
<feature type="binding site" evidence="14">
    <location>
        <position position="240"/>
    </location>
    <ligand>
        <name>Mg(2+)</name>
        <dbReference type="ChEBI" id="CHEBI:18420"/>
    </ligand>
</feature>
<comment type="catalytic activity">
    <reaction evidence="9">
        <text>D-sedoheptulose 7-phosphate + D-glyceraldehyde 3-phosphate = aldehydo-D-ribose 5-phosphate + D-xylulose 5-phosphate</text>
        <dbReference type="Rhea" id="RHEA:10508"/>
        <dbReference type="ChEBI" id="CHEBI:57483"/>
        <dbReference type="ChEBI" id="CHEBI:57737"/>
        <dbReference type="ChEBI" id="CHEBI:58273"/>
        <dbReference type="ChEBI" id="CHEBI:59776"/>
        <dbReference type="EC" id="2.2.1.1"/>
    </reaction>
</comment>
<feature type="site" description="Important for catalytic activity" evidence="15">
    <location>
        <position position="316"/>
    </location>
</feature>
<dbReference type="GO" id="GO:0004802">
    <property type="term" value="F:transketolase activity"/>
    <property type="evidence" value="ECO:0007669"/>
    <property type="project" value="UniProtKB-EC"/>
</dbReference>
<name>A0A5N6QE98_9ROSI</name>
<evidence type="ECO:0000259" key="16">
    <source>
        <dbReference type="SMART" id="SM00861"/>
    </source>
</evidence>
<gene>
    <name evidence="17" type="ORF">FH972_001674</name>
</gene>
<feature type="binding site" evidence="12">
    <location>
        <position position="517"/>
    </location>
    <ligand>
        <name>substrate</name>
    </ligand>
</feature>
<feature type="binding site" evidence="14">
    <location>
        <position position="210"/>
    </location>
    <ligand>
        <name>Mg(2+)</name>
        <dbReference type="ChEBI" id="CHEBI:18420"/>
    </ligand>
</feature>
<reference evidence="17 18" key="1">
    <citation type="submission" date="2019-06" db="EMBL/GenBank/DDBJ databases">
        <title>A chromosomal-level reference genome of Carpinus fangiana (Coryloideae, Betulaceae).</title>
        <authorList>
            <person name="Yang X."/>
            <person name="Wang Z."/>
            <person name="Zhang L."/>
            <person name="Hao G."/>
            <person name="Liu J."/>
            <person name="Yang Y."/>
        </authorList>
    </citation>
    <scope>NUCLEOTIDE SEQUENCE [LARGE SCALE GENOMIC DNA]</scope>
    <source>
        <strain evidence="17">Cfa_2016G</strain>
        <tissue evidence="17">Leaf</tissue>
    </source>
</reference>
<sequence length="722" mass="80111">MITQLSSSSLLWQYPISLPLLRPTKFTTQINNKSKTVTSYDHKLCWQEELKVQDKHTDDESFQRIVDKRCVDNVRMLVVDSVQHAKTGHPGMALGMAEVGYVLFRHVMRYNPGNPKWFNRDRFLLSAGHACLLHYVCLHIAGFQSLQLGSRTPGHPENVVTDGVEVTTGPLGQGVANAVGLALAEAHLAARFNKPDVVLVDHRTYCIMGDGCAMEGISHEAASLAAHWKLNKLTLIYDDNHSTIDGHTNLAFSEDICARFKALGWNTVTVENIHDNMDSFKDALSYAFTEYQKPTLIRVKTIIGKLSEKEGTSKAHHGTFTEDDVRRMRQKVDWSEREPFHVIPMVYREMQIQTDHGERMEEEWYSKLNYYQSKYPEEAAEFKILLNGGLVHGWETSLPKWSASEPVDATRGYSEKCLNQLAKVLPGLIGGSADLASSNKAYLHDYKDFSQPNSPWGRNIRYGIREHAMAGISNGLALHGSGLIPFAATFLTFSDYMKNSIRLSALSHAGVIYIMTHDSIGLGEDGPTHQPVEQLAGLRAVPRLLVFRPADGNETAGAYKVAVANRDVPSLIALSRQKVAAHLEGTSASGVERGGYIVSDNSGKDLPEIILIGTGSELCLCEGSAKTLRKEGRRMRVVSLVSWQLFAQQPKEYKENVLPARVSKRVSVEAGSPMGWREYVGGQGVVIGVEEFGASGAYLDTFNKFGFTQENVTRIAKSLLRE</sequence>
<comment type="function">
    <text evidence="10">Catalyzes the reversible transfer of a two-carbon ketol group from fructose-6-phosphate or sedoheptulose-7-phosphate to glyceraldehyde-3-phosphate to yield xylulose-5-phosphate and erythrose-4-phosphate or ribose-5-phosphate, respectively. Could act as a stress sensor involved in adaptation process.</text>
</comment>
<dbReference type="FunFam" id="3.40.50.970:FF:000004">
    <property type="entry name" value="Transketolase"/>
    <property type="match status" value="1"/>
</dbReference>
<dbReference type="GO" id="GO:0005829">
    <property type="term" value="C:cytosol"/>
    <property type="evidence" value="ECO:0007669"/>
    <property type="project" value="TreeGrafter"/>
</dbReference>
<keyword evidence="8 13" id="KW-0786">Thiamine pyrophosphate</keyword>
<dbReference type="PANTHER" id="PTHR43522">
    <property type="entry name" value="TRANSKETOLASE"/>
    <property type="match status" value="1"/>
</dbReference>
<evidence type="ECO:0000256" key="13">
    <source>
        <dbReference type="PIRSR" id="PIRSR605478-3"/>
    </source>
</evidence>
<dbReference type="InterPro" id="IPR033247">
    <property type="entry name" value="Transketolase_fam"/>
</dbReference>
<dbReference type="PANTHER" id="PTHR43522:SF5">
    <property type="entry name" value="TRANSKETOLASE"/>
    <property type="match status" value="1"/>
</dbReference>
<feature type="binding site" evidence="12">
    <location>
        <position position="316"/>
    </location>
    <ligand>
        <name>substrate</name>
    </ligand>
</feature>
<keyword evidence="7 14" id="KW-0460">Magnesium</keyword>
<evidence type="ECO:0000256" key="10">
    <source>
        <dbReference type="ARBA" id="ARBA00053426"/>
    </source>
</evidence>
<evidence type="ECO:0000256" key="2">
    <source>
        <dbReference type="ARBA" id="ARBA00007131"/>
    </source>
</evidence>
<dbReference type="Proteomes" id="UP000327013">
    <property type="component" value="Chromosome 1"/>
</dbReference>
<evidence type="ECO:0000256" key="4">
    <source>
        <dbReference type="ARBA" id="ARBA00013152"/>
    </source>
</evidence>
<dbReference type="Gene3D" id="3.40.50.970">
    <property type="match status" value="2"/>
</dbReference>
<dbReference type="FunFam" id="3.40.50.920:FF:000003">
    <property type="entry name" value="Transketolase"/>
    <property type="match status" value="1"/>
</dbReference>
<evidence type="ECO:0000256" key="8">
    <source>
        <dbReference type="ARBA" id="ARBA00023052"/>
    </source>
</evidence>
<keyword evidence="5" id="KW-0808">Transferase</keyword>
<organism evidence="17 18">
    <name type="scientific">Carpinus fangiana</name>
    <dbReference type="NCBI Taxonomy" id="176857"/>
    <lineage>
        <taxon>Eukaryota</taxon>
        <taxon>Viridiplantae</taxon>
        <taxon>Streptophyta</taxon>
        <taxon>Embryophyta</taxon>
        <taxon>Tracheophyta</taxon>
        <taxon>Spermatophyta</taxon>
        <taxon>Magnoliopsida</taxon>
        <taxon>eudicotyledons</taxon>
        <taxon>Gunneridae</taxon>
        <taxon>Pentapetalae</taxon>
        <taxon>rosids</taxon>
        <taxon>fabids</taxon>
        <taxon>Fagales</taxon>
        <taxon>Betulaceae</taxon>
        <taxon>Carpinus</taxon>
    </lineage>
</organism>
<proteinExistence type="inferred from homology"/>
<dbReference type="InterPro" id="IPR005475">
    <property type="entry name" value="Transketolase-like_Pyr-bd"/>
</dbReference>
<evidence type="ECO:0000256" key="6">
    <source>
        <dbReference type="ARBA" id="ARBA00022723"/>
    </source>
</evidence>
<dbReference type="AlphaFoldDB" id="A0A5N6QE98"/>
<dbReference type="InterPro" id="IPR055152">
    <property type="entry name" value="Transketolase-like_C_2"/>
</dbReference>
<dbReference type="SUPFAM" id="SSF52922">
    <property type="entry name" value="TK C-terminal domain-like"/>
    <property type="match status" value="1"/>
</dbReference>
<evidence type="ECO:0000256" key="9">
    <source>
        <dbReference type="ARBA" id="ARBA00049473"/>
    </source>
</evidence>
<dbReference type="InterPro" id="IPR009014">
    <property type="entry name" value="Transketo_C/PFOR_II"/>
</dbReference>
<dbReference type="Pfam" id="PF00456">
    <property type="entry name" value="Transketolase_N"/>
    <property type="match status" value="1"/>
</dbReference>
<dbReference type="FunFam" id="3.40.50.970:FF:000003">
    <property type="entry name" value="Transketolase"/>
    <property type="match status" value="1"/>
</dbReference>
<dbReference type="InterPro" id="IPR020826">
    <property type="entry name" value="Transketolase_BS"/>
</dbReference>
<dbReference type="InterPro" id="IPR005478">
    <property type="entry name" value="Transketolase_bac-like"/>
</dbReference>
<dbReference type="InterPro" id="IPR029061">
    <property type="entry name" value="THDP-binding"/>
</dbReference>
<evidence type="ECO:0000256" key="1">
    <source>
        <dbReference type="ARBA" id="ARBA00001941"/>
    </source>
</evidence>
<feature type="binding site" evidence="13">
    <location>
        <position position="493"/>
    </location>
    <ligand>
        <name>thiamine diphosphate</name>
        <dbReference type="ChEBI" id="CHEBI:58937"/>
    </ligand>
</feature>
<dbReference type="Pfam" id="PF22613">
    <property type="entry name" value="Transketolase_C_1"/>
    <property type="match status" value="1"/>
</dbReference>
<feature type="active site" description="Proton donor" evidence="11">
    <location>
        <position position="466"/>
    </location>
</feature>
<accession>A0A5N6QE98</accession>
<comment type="cofactor">
    <cofactor evidence="13">
        <name>thiamine diphosphate</name>
        <dbReference type="ChEBI" id="CHEBI:58937"/>
    </cofactor>
    <text evidence="13">Binds 1 thiamine pyrophosphate per subunit. During the reaction, the substrate forms a covalent intermediate with the cofactor.</text>
</comment>
<feature type="binding site" evidence="13">
    <location>
        <position position="211"/>
    </location>
    <ligand>
        <name>thiamine diphosphate</name>
        <dbReference type="ChEBI" id="CHEBI:58937"/>
    </ligand>
</feature>
<feature type="binding site" evidence="13">
    <location>
        <position position="316"/>
    </location>
    <ligand>
        <name>thiamine diphosphate</name>
        <dbReference type="ChEBI" id="CHEBI:58937"/>
    </ligand>
</feature>
<evidence type="ECO:0000256" key="12">
    <source>
        <dbReference type="PIRSR" id="PIRSR605478-2"/>
    </source>
</evidence>
<dbReference type="EC" id="2.2.1.1" evidence="4"/>
<evidence type="ECO:0000256" key="3">
    <source>
        <dbReference type="ARBA" id="ARBA00011738"/>
    </source>
</evidence>
<evidence type="ECO:0000256" key="5">
    <source>
        <dbReference type="ARBA" id="ARBA00022679"/>
    </source>
</evidence>
<feature type="domain" description="Transketolase-like pyrimidine-binding" evidence="16">
    <location>
        <begin position="408"/>
        <end position="581"/>
    </location>
</feature>
<feature type="binding site" evidence="12">
    <location>
        <position position="525"/>
    </location>
    <ligand>
        <name>substrate</name>
    </ligand>
</feature>
<protein>
    <recommendedName>
        <fullName evidence="4">transketolase</fullName>
        <ecNumber evidence="4">2.2.1.1</ecNumber>
    </recommendedName>
</protein>
<dbReference type="EMBL" id="CM017321">
    <property type="protein sequence ID" value="KAE7996999.1"/>
    <property type="molecule type" value="Genomic_DNA"/>
</dbReference>
<feature type="site" description="Important for catalytic activity" evidence="15">
    <location>
        <position position="89"/>
    </location>
</feature>